<reference evidence="4" key="1">
    <citation type="submission" date="2025-08" db="UniProtKB">
        <authorList>
            <consortium name="RefSeq"/>
        </authorList>
    </citation>
    <scope>IDENTIFICATION</scope>
    <source>
        <tissue evidence="4">Young leaves</tissue>
    </source>
</reference>
<dbReference type="InterPro" id="IPR043502">
    <property type="entry name" value="DNA/RNA_pol_sf"/>
</dbReference>
<keyword evidence="1" id="KW-1133">Transmembrane helix</keyword>
<dbReference type="KEGG" id="pda:120105998"/>
<keyword evidence="3" id="KW-1185">Reference proteome</keyword>
<protein>
    <submittedName>
        <fullName evidence="4">Uncharacterized mitochondrial protein AtMg00810-like</fullName>
    </submittedName>
</protein>
<dbReference type="OrthoDB" id="780992at2759"/>
<dbReference type="InterPro" id="IPR013103">
    <property type="entry name" value="RVT_2"/>
</dbReference>
<dbReference type="RefSeq" id="XP_038974743.1">
    <property type="nucleotide sequence ID" value="XM_039118815.1"/>
</dbReference>
<dbReference type="CDD" id="cd09272">
    <property type="entry name" value="RNase_HI_RT_Ty1"/>
    <property type="match status" value="1"/>
</dbReference>
<feature type="transmembrane region" description="Helical" evidence="1">
    <location>
        <begin position="315"/>
        <end position="336"/>
    </location>
</feature>
<dbReference type="AlphaFoldDB" id="A0A8B8ZT98"/>
<evidence type="ECO:0000313" key="4">
    <source>
        <dbReference type="RefSeq" id="XP_038974743.1"/>
    </source>
</evidence>
<name>A0A8B8ZT98_PHODC</name>
<dbReference type="PANTHER" id="PTHR11439:SF502">
    <property type="entry name" value="SECRETED RXLR EFFECTOR PROTEIN 161-LIKE"/>
    <property type="match status" value="1"/>
</dbReference>
<proteinExistence type="predicted"/>
<organism evidence="3 4">
    <name type="scientific">Phoenix dactylifera</name>
    <name type="common">Date palm</name>
    <dbReference type="NCBI Taxonomy" id="42345"/>
    <lineage>
        <taxon>Eukaryota</taxon>
        <taxon>Viridiplantae</taxon>
        <taxon>Streptophyta</taxon>
        <taxon>Embryophyta</taxon>
        <taxon>Tracheophyta</taxon>
        <taxon>Spermatophyta</taxon>
        <taxon>Magnoliopsida</taxon>
        <taxon>Liliopsida</taxon>
        <taxon>Arecaceae</taxon>
        <taxon>Coryphoideae</taxon>
        <taxon>Phoeniceae</taxon>
        <taxon>Phoenix</taxon>
    </lineage>
</organism>
<keyword evidence="1" id="KW-0812">Transmembrane</keyword>
<feature type="domain" description="Reverse transcriptase Ty1/copia-type" evidence="2">
    <location>
        <begin position="2"/>
        <end position="83"/>
    </location>
</feature>
<dbReference type="PANTHER" id="PTHR11439">
    <property type="entry name" value="GAG-POL-RELATED RETROTRANSPOSON"/>
    <property type="match status" value="1"/>
</dbReference>
<dbReference type="Proteomes" id="UP000228380">
    <property type="component" value="Unplaced"/>
</dbReference>
<gene>
    <name evidence="4" type="primary">LOC120105998</name>
</gene>
<accession>A0A8B8ZT98</accession>
<evidence type="ECO:0000259" key="2">
    <source>
        <dbReference type="Pfam" id="PF07727"/>
    </source>
</evidence>
<sequence>MLIISIYVDDSIFTSDDESLIQEFKRDMMQAYAMSDLGLMHYFLGIEVSQTQNGIFISQKKYAEGIIKKFKMDRCKSVSTPLVANEELKKDDGAKKADAKMYRSLVDNFLYLTVTRPDIMFAANLLSHYMQEPSHNHYRAGKRVLRYLRGTLDYGILYKAGECSNLISYSDSDWAAEAEYIAAAKATSQAVWLRRILEDIGERQEEKTILFCDNKSAIAIGKNPINHDRTKIAIKYHFIREAIENGEIQLRKRIIVFQTNRDGNQAAYFMAKLALTGDIELPTDLSATLKADCWNVCHEKDFQEIAGWLVKALRMLAGFFAIGLIILYLLGLAACIS</sequence>
<dbReference type="GeneID" id="120105998"/>
<evidence type="ECO:0000313" key="3">
    <source>
        <dbReference type="Proteomes" id="UP000228380"/>
    </source>
</evidence>
<dbReference type="Pfam" id="PF07727">
    <property type="entry name" value="RVT_2"/>
    <property type="match status" value="1"/>
</dbReference>
<dbReference type="SUPFAM" id="SSF56672">
    <property type="entry name" value="DNA/RNA polymerases"/>
    <property type="match status" value="1"/>
</dbReference>
<keyword evidence="1" id="KW-0472">Membrane</keyword>
<evidence type="ECO:0000256" key="1">
    <source>
        <dbReference type="SAM" id="Phobius"/>
    </source>
</evidence>